<evidence type="ECO:0000313" key="2">
    <source>
        <dbReference type="EMBL" id="KKB63900.1"/>
    </source>
</evidence>
<dbReference type="EMBL" id="LAQU01000007">
    <property type="protein sequence ID" value="KKB63900.1"/>
    <property type="molecule type" value="Genomic_DNA"/>
</dbReference>
<evidence type="ECO:0000313" key="3">
    <source>
        <dbReference type="Proteomes" id="UP000033618"/>
    </source>
</evidence>
<gene>
    <name evidence="2" type="ORF">WM40_09675</name>
</gene>
<keyword evidence="1" id="KW-0812">Transmembrane</keyword>
<accession>A0A0F5K1T9</accession>
<keyword evidence="1" id="KW-1133">Transmembrane helix</keyword>
<dbReference type="PATRIC" id="fig|28092.6.peg.2279"/>
<dbReference type="Proteomes" id="UP000033618">
    <property type="component" value="Unassembled WGS sequence"/>
</dbReference>
<dbReference type="AlphaFoldDB" id="A0A0F5K1T9"/>
<feature type="transmembrane region" description="Helical" evidence="1">
    <location>
        <begin position="32"/>
        <end position="52"/>
    </location>
</feature>
<proteinExistence type="predicted"/>
<comment type="caution">
    <text evidence="2">The sequence shown here is derived from an EMBL/GenBank/DDBJ whole genome shotgun (WGS) entry which is preliminary data.</text>
</comment>
<keyword evidence="3" id="KW-1185">Reference proteome</keyword>
<organism evidence="2 3">
    <name type="scientific">Robbsia andropogonis</name>
    <dbReference type="NCBI Taxonomy" id="28092"/>
    <lineage>
        <taxon>Bacteria</taxon>
        <taxon>Pseudomonadati</taxon>
        <taxon>Pseudomonadota</taxon>
        <taxon>Betaproteobacteria</taxon>
        <taxon>Burkholderiales</taxon>
        <taxon>Burkholderiaceae</taxon>
        <taxon>Robbsia</taxon>
    </lineage>
</organism>
<name>A0A0F5K1T9_9BURK</name>
<protein>
    <submittedName>
        <fullName evidence="2">Uncharacterized protein</fullName>
    </submittedName>
</protein>
<sequence>MVAAGRAARGGIVVDVRGVSGRRRVRIGSRHVIRGHALLELVMAMSLFGMALQVTMRTHLLQLTLMREIDQHRVALRALEARVGAESVKGDMFHDAGRRAGMSDYRRAHADGLEDGREADIVVPNGVAAQLASRLPAAQWIRQTGETHGATWTLCWRVGDRPKHAIGLDKDNDVFIPNGAVPDKNRRCESLPGP</sequence>
<keyword evidence="1" id="KW-0472">Membrane</keyword>
<evidence type="ECO:0000256" key="1">
    <source>
        <dbReference type="SAM" id="Phobius"/>
    </source>
</evidence>
<dbReference type="STRING" id="28092.WM40_09675"/>
<reference evidence="2 3" key="1">
    <citation type="submission" date="2015-03" db="EMBL/GenBank/DDBJ databases">
        <title>Draft Genome Sequence of Burkholderia andropogonis type strain ICMP2807, isolated from Sorghum bicolor.</title>
        <authorList>
            <person name="Lopes-Santos L."/>
            <person name="Castro D.B."/>
            <person name="Ottoboni L.M."/>
            <person name="Park D."/>
            <person name="Weirc B.S."/>
            <person name="Destefano S.A."/>
        </authorList>
    </citation>
    <scope>NUCLEOTIDE SEQUENCE [LARGE SCALE GENOMIC DNA]</scope>
    <source>
        <strain evidence="2 3">ICMP2807</strain>
    </source>
</reference>